<dbReference type="SUPFAM" id="SSF52540">
    <property type="entry name" value="P-loop containing nucleoside triphosphate hydrolases"/>
    <property type="match status" value="1"/>
</dbReference>
<sequence>MSIPDTTARRPLPGRDCPAVLVMEHSLVRVRAARQLPEGLVDGAEALWRALADSDRPVAVWEAAMRQALPVGVAKVLVSELVHTGLAELSDPRPDRALLEATAAGPSSEGVGAGLDVVKLVVAGGPLAGKTTLLGAVSQIPPVAVGERLPAPGGRVITTVREWGRLPLGGGVQVVLAAARVHGGVRPTWWDDLGLWRGASGTVVLAHPARLEESCPAVDWLEEQGLPYAVAVNTVDGAVLPDTSWVREMLQINDGVPVVLLDARSPESVRLLLRDTLRHAARTLAGGVR</sequence>
<evidence type="ECO:0000313" key="2">
    <source>
        <dbReference type="Proteomes" id="UP000265719"/>
    </source>
</evidence>
<dbReference type="InterPro" id="IPR052705">
    <property type="entry name" value="Gliding_Motility_GTPase"/>
</dbReference>
<dbReference type="Proteomes" id="UP000265719">
    <property type="component" value="Chromosome"/>
</dbReference>
<evidence type="ECO:0000313" key="1">
    <source>
        <dbReference type="EMBL" id="UOE21391.1"/>
    </source>
</evidence>
<dbReference type="PANTHER" id="PTHR42708">
    <property type="entry name" value="ATP/GTP-BINDING PROTEIN-RELATED"/>
    <property type="match status" value="1"/>
</dbReference>
<reference evidence="1" key="1">
    <citation type="submission" date="2020-10" db="EMBL/GenBank/DDBJ databases">
        <title>De novo genome project of the cellulose decomposer Thermobifida halotolerans type strain.</title>
        <authorList>
            <person name="Nagy I."/>
            <person name="Horvath B."/>
            <person name="Kukolya J."/>
            <person name="Nagy I."/>
            <person name="Orsini M."/>
        </authorList>
    </citation>
    <scope>NUCLEOTIDE SEQUENCE</scope>
    <source>
        <strain evidence="1">DSM 44931</strain>
    </source>
</reference>
<protein>
    <submittedName>
        <fullName evidence="1">DUF742 domain-containing protein</fullName>
    </submittedName>
</protein>
<dbReference type="AlphaFoldDB" id="A0AA97M0I3"/>
<dbReference type="KEGG" id="thao:NI17_009895"/>
<dbReference type="PANTHER" id="PTHR42708:SF1">
    <property type="entry name" value="GLIDING MOTILITY PROTEIN MGLA"/>
    <property type="match status" value="1"/>
</dbReference>
<keyword evidence="2" id="KW-1185">Reference proteome</keyword>
<name>A0AA97M0I3_9ACTN</name>
<dbReference type="InterPro" id="IPR027417">
    <property type="entry name" value="P-loop_NTPase"/>
</dbReference>
<gene>
    <name evidence="1" type="ORF">NI17_009895</name>
</gene>
<accession>A0AA97M0I3</accession>
<organism evidence="1 2">
    <name type="scientific">Thermobifida halotolerans</name>
    <dbReference type="NCBI Taxonomy" id="483545"/>
    <lineage>
        <taxon>Bacteria</taxon>
        <taxon>Bacillati</taxon>
        <taxon>Actinomycetota</taxon>
        <taxon>Actinomycetes</taxon>
        <taxon>Streptosporangiales</taxon>
        <taxon>Nocardiopsidaceae</taxon>
        <taxon>Thermobifida</taxon>
    </lineage>
</organism>
<dbReference type="RefSeq" id="WP_147416996.1">
    <property type="nucleotide sequence ID" value="NZ_CP063196.1"/>
</dbReference>
<dbReference type="EMBL" id="CP063196">
    <property type="protein sequence ID" value="UOE21391.1"/>
    <property type="molecule type" value="Genomic_DNA"/>
</dbReference>
<proteinExistence type="predicted"/>